<protein>
    <recommendedName>
        <fullName evidence="1">Endonuclease GajA/Old nuclease/RecF-like AAA domain-containing protein</fullName>
    </recommendedName>
</protein>
<accession>A0ABP8XVH2</accession>
<dbReference type="EMBL" id="BAABHM010000022">
    <property type="protein sequence ID" value="GAA4716044.1"/>
    <property type="molecule type" value="Genomic_DNA"/>
</dbReference>
<dbReference type="Pfam" id="PF13175">
    <property type="entry name" value="AAA_15"/>
    <property type="match status" value="1"/>
</dbReference>
<dbReference type="SUPFAM" id="SSF52540">
    <property type="entry name" value="P-loop containing nucleoside triphosphate hydrolases"/>
    <property type="match status" value="1"/>
</dbReference>
<dbReference type="InterPro" id="IPR051396">
    <property type="entry name" value="Bact_Antivir_Def_Nuclease"/>
</dbReference>
<dbReference type="PANTHER" id="PTHR43581:SF3">
    <property type="entry name" value="AAA+ ATPASE DOMAIN-CONTAINING PROTEIN"/>
    <property type="match status" value="1"/>
</dbReference>
<comment type="caution">
    <text evidence="2">The sequence shown here is derived from an EMBL/GenBank/DDBJ whole genome shotgun (WGS) entry which is preliminary data.</text>
</comment>
<evidence type="ECO:0000259" key="1">
    <source>
        <dbReference type="Pfam" id="PF13175"/>
    </source>
</evidence>
<dbReference type="InterPro" id="IPR041685">
    <property type="entry name" value="AAA_GajA/Old/RecF-like"/>
</dbReference>
<organism evidence="2 3">
    <name type="scientific">Promicromonospora umidemergens</name>
    <dbReference type="NCBI Taxonomy" id="629679"/>
    <lineage>
        <taxon>Bacteria</taxon>
        <taxon>Bacillati</taxon>
        <taxon>Actinomycetota</taxon>
        <taxon>Actinomycetes</taxon>
        <taxon>Micrococcales</taxon>
        <taxon>Promicromonosporaceae</taxon>
        <taxon>Promicromonospora</taxon>
    </lineage>
</organism>
<feature type="domain" description="Endonuclease GajA/Old nuclease/RecF-like AAA" evidence="1">
    <location>
        <begin position="296"/>
        <end position="432"/>
    </location>
</feature>
<dbReference type="InterPro" id="IPR027417">
    <property type="entry name" value="P-loop_NTPase"/>
</dbReference>
<proteinExistence type="predicted"/>
<gene>
    <name evidence="2" type="ORF">GCM10023198_44440</name>
</gene>
<keyword evidence="3" id="KW-1185">Reference proteome</keyword>
<dbReference type="PANTHER" id="PTHR43581">
    <property type="entry name" value="ATP/GTP PHOSPHATASE"/>
    <property type="match status" value="1"/>
</dbReference>
<reference evidence="3" key="1">
    <citation type="journal article" date="2019" name="Int. J. Syst. Evol. Microbiol.">
        <title>The Global Catalogue of Microorganisms (GCM) 10K type strain sequencing project: providing services to taxonomists for standard genome sequencing and annotation.</title>
        <authorList>
            <consortium name="The Broad Institute Genomics Platform"/>
            <consortium name="The Broad Institute Genome Sequencing Center for Infectious Disease"/>
            <person name="Wu L."/>
            <person name="Ma J."/>
        </authorList>
    </citation>
    <scope>NUCLEOTIDE SEQUENCE [LARGE SCALE GENOMIC DNA]</scope>
    <source>
        <strain evidence="3">JCM 17975</strain>
    </source>
</reference>
<sequence length="670" mass="74700">MRLKRVRVRDYRSVNDSGEFEIEHDKTILVGINEAGKTGLLTAMEQLNAPATRPKFKALTDYPRARYTEVQRGDRPAGDVEVVVATFQLDDDDRSAVAKVAPDLENLKTFQVTRKLDNTSTHYLVDAPDYKLFRNVEEDLQRLRKALLAVEGSEAILAKFDAAVKVFAPTERLTGSKATTLDARLAEAVAEIDEGNERELTRLRKIRSAIAISTQRAAAARVLVDRLPQFVYYSTYFQVHPRINLTALAAREAAGDTEEGYDFGNLCLLKVVGLTAKELAELADGQPTEQQYGHNTDAYREAVKAYQDKLDDRHNRLNAASVSLTQQIRKVWGDEQVQLRFVADGHYLKVTVVDDLGVEVELDQRSEGFRWLVSFFVVFRAQSEGNLKNAILLLDEPGLSLHALKQQQFRYTVGELAGTNQVIYTTHSPFMVGSDELDRVRIVEMPDRTIGTKVHTRIAVDDPASLYPLQAALGYELAQSMFTQARNLVCEGYTDMLYVESLNAAAFDAGSGFKHPVALVPASSASKVIYYVTVLVSQDFKVAALLDSDQAGDKAAEQDELVAMLDKKRLLRTKDFIAGSVKGPEIEDLLRETLVNVAKERCGWDVEQIATDQPHRRLVDILIKEISGFSKLKLARAFMSWLGEHGFDGLTAGEQEAVRKFFTTTNKALA</sequence>
<name>A0ABP8XVH2_9MICO</name>
<dbReference type="Gene3D" id="3.40.50.300">
    <property type="entry name" value="P-loop containing nucleotide triphosphate hydrolases"/>
    <property type="match status" value="2"/>
</dbReference>
<evidence type="ECO:0000313" key="2">
    <source>
        <dbReference type="EMBL" id="GAA4716044.1"/>
    </source>
</evidence>
<evidence type="ECO:0000313" key="3">
    <source>
        <dbReference type="Proteomes" id="UP001500843"/>
    </source>
</evidence>
<dbReference type="Proteomes" id="UP001500843">
    <property type="component" value="Unassembled WGS sequence"/>
</dbReference>